<dbReference type="Proteomes" id="UP000663870">
    <property type="component" value="Unassembled WGS sequence"/>
</dbReference>
<organism evidence="7 10">
    <name type="scientific">Rotaria sordida</name>
    <dbReference type="NCBI Taxonomy" id="392033"/>
    <lineage>
        <taxon>Eukaryota</taxon>
        <taxon>Metazoa</taxon>
        <taxon>Spiralia</taxon>
        <taxon>Gnathifera</taxon>
        <taxon>Rotifera</taxon>
        <taxon>Eurotatoria</taxon>
        <taxon>Bdelloidea</taxon>
        <taxon>Philodinida</taxon>
        <taxon>Philodinidae</taxon>
        <taxon>Rotaria</taxon>
    </lineage>
</organism>
<dbReference type="EMBL" id="CAJNOL010000829">
    <property type="protein sequence ID" value="CAF1212425.1"/>
    <property type="molecule type" value="Genomic_DNA"/>
</dbReference>
<proteinExistence type="predicted"/>
<evidence type="ECO:0000313" key="9">
    <source>
        <dbReference type="EMBL" id="CAF4173001.1"/>
    </source>
</evidence>
<evidence type="ECO:0000313" key="2">
    <source>
        <dbReference type="EMBL" id="CAF0929096.1"/>
    </source>
</evidence>
<evidence type="ECO:0000313" key="10">
    <source>
        <dbReference type="Proteomes" id="UP000663823"/>
    </source>
</evidence>
<dbReference type="Proteomes" id="UP000663836">
    <property type="component" value="Unassembled WGS sequence"/>
</dbReference>
<dbReference type="EMBL" id="CAJNOH010000148">
    <property type="protein sequence ID" value="CAF0907699.1"/>
    <property type="molecule type" value="Genomic_DNA"/>
</dbReference>
<evidence type="ECO:0000313" key="1">
    <source>
        <dbReference type="EMBL" id="CAF0907699.1"/>
    </source>
</evidence>
<evidence type="ECO:0000313" key="5">
    <source>
        <dbReference type="EMBL" id="CAF1217047.1"/>
    </source>
</evidence>
<dbReference type="EMBL" id="CAJNOT010000446">
    <property type="protein sequence ID" value="CAF0984401.1"/>
    <property type="molecule type" value="Genomic_DNA"/>
</dbReference>
<evidence type="ECO:0000313" key="3">
    <source>
        <dbReference type="EMBL" id="CAF0984401.1"/>
    </source>
</evidence>
<dbReference type="EMBL" id="CAJNOO010000390">
    <property type="protein sequence ID" value="CAF0929096.1"/>
    <property type="molecule type" value="Genomic_DNA"/>
</dbReference>
<dbReference type="Proteomes" id="UP000663864">
    <property type="component" value="Unassembled WGS sequence"/>
</dbReference>
<protein>
    <submittedName>
        <fullName evidence="7">Uncharacterized protein</fullName>
    </submittedName>
</protein>
<evidence type="ECO:0000313" key="4">
    <source>
        <dbReference type="EMBL" id="CAF1212425.1"/>
    </source>
</evidence>
<dbReference type="EMBL" id="CAJOAX010001032">
    <property type="protein sequence ID" value="CAF3678477.1"/>
    <property type="molecule type" value="Genomic_DNA"/>
</dbReference>
<evidence type="ECO:0000313" key="8">
    <source>
        <dbReference type="EMBL" id="CAF3813985.1"/>
    </source>
</evidence>
<dbReference type="AlphaFoldDB" id="A0A818TDJ0"/>
<dbReference type="OrthoDB" id="9974999at2759"/>
<reference evidence="7" key="1">
    <citation type="submission" date="2021-02" db="EMBL/GenBank/DDBJ databases">
        <authorList>
            <person name="Nowell W R."/>
        </authorList>
    </citation>
    <scope>NUCLEOTIDE SEQUENCE</scope>
</reference>
<gene>
    <name evidence="9" type="ORF">FNK824_LOCUS34792</name>
    <name evidence="8" type="ORF">JBS370_LOCUS16039</name>
    <name evidence="4" type="ORF">JXQ802_LOCUS25009</name>
    <name evidence="5" type="ORF">JXQ802_LOCUS25240</name>
    <name evidence="7" type="ORF">OTI717_LOCUS11055</name>
    <name evidence="1" type="ORF">PYM288_LOCUS9849</name>
    <name evidence="2" type="ORF">RFH988_LOCUS10435</name>
    <name evidence="6" type="ORF">SEV965_LOCUS30794</name>
    <name evidence="3" type="ORF">ZHD862_LOCUS11680</name>
</gene>
<evidence type="ECO:0000313" key="7">
    <source>
        <dbReference type="EMBL" id="CAF3678477.1"/>
    </source>
</evidence>
<dbReference type="EMBL" id="CAJNOL010000844">
    <property type="protein sequence ID" value="CAF1217047.1"/>
    <property type="molecule type" value="Genomic_DNA"/>
</dbReference>
<dbReference type="Proteomes" id="UP000663882">
    <property type="component" value="Unassembled WGS sequence"/>
</dbReference>
<name>A0A818TDJ0_9BILA</name>
<dbReference type="Proteomes" id="UP000663854">
    <property type="component" value="Unassembled WGS sequence"/>
</dbReference>
<dbReference type="EMBL" id="CAJNOU010003399">
    <property type="protein sequence ID" value="CAF1388480.1"/>
    <property type="molecule type" value="Genomic_DNA"/>
</dbReference>
<keyword evidence="11" id="KW-1185">Reference proteome</keyword>
<dbReference type="Proteomes" id="UP000663823">
    <property type="component" value="Unassembled WGS sequence"/>
</dbReference>
<dbReference type="EMBL" id="CAJOBD010001579">
    <property type="protein sequence ID" value="CAF3813985.1"/>
    <property type="molecule type" value="Genomic_DNA"/>
</dbReference>
<comment type="caution">
    <text evidence="7">The sequence shown here is derived from an EMBL/GenBank/DDBJ whole genome shotgun (WGS) entry which is preliminary data.</text>
</comment>
<evidence type="ECO:0000313" key="11">
    <source>
        <dbReference type="Proteomes" id="UP000663870"/>
    </source>
</evidence>
<evidence type="ECO:0000313" key="6">
    <source>
        <dbReference type="EMBL" id="CAF1388480.1"/>
    </source>
</evidence>
<accession>A0A818TDJ0</accession>
<dbReference type="Proteomes" id="UP000663874">
    <property type="component" value="Unassembled WGS sequence"/>
</dbReference>
<dbReference type="EMBL" id="CAJOBE010014037">
    <property type="protein sequence ID" value="CAF4173001.1"/>
    <property type="molecule type" value="Genomic_DNA"/>
</dbReference>
<dbReference type="Proteomes" id="UP000663889">
    <property type="component" value="Unassembled WGS sequence"/>
</dbReference>
<sequence length="250" mass="29789">MDVLMELFKYFYVDELFYLFNDIIHQFPLLLKKENVQLHVHHIDAYFRKHILPNIEINNVISIRIKNMYHMAPVNLGQFNQVRLLILHNVTGLNWPSHFPNNLKHLIIYARSKDREEVFTKALCLDNIEKLEFNSTFLHFHDCHDILVKPSTIKHLVFNSQRCFIDYQFLLNNMPYLQSLRSTNTYYPHRFNTNLGIFNYLHTIDLICTHIDIDTMIFFLTNIVSNSLRRCRLININSSLSTNIAYVLIS</sequence>